<dbReference type="Pfam" id="PF21105">
    <property type="entry name" value="DyP_N"/>
    <property type="match status" value="1"/>
</dbReference>
<keyword evidence="3" id="KW-0349">Heme</keyword>
<protein>
    <recommendedName>
        <fullName evidence="8">DyP dimeric alpha+beta barrel domain-containing protein</fullName>
    </recommendedName>
</protein>
<dbReference type="InterPro" id="IPR049509">
    <property type="entry name" value="DyP_N"/>
</dbReference>
<keyword evidence="10" id="KW-1185">Reference proteome</keyword>
<proteinExistence type="inferred from homology"/>
<dbReference type="GO" id="GO:0046872">
    <property type="term" value="F:metal ion binding"/>
    <property type="evidence" value="ECO:0007669"/>
    <property type="project" value="UniProtKB-KW"/>
</dbReference>
<evidence type="ECO:0000313" key="10">
    <source>
        <dbReference type="Proteomes" id="UP001142175"/>
    </source>
</evidence>
<evidence type="ECO:0000256" key="5">
    <source>
        <dbReference type="ARBA" id="ARBA00023002"/>
    </source>
</evidence>
<comment type="similarity">
    <text evidence="7">Belongs to the DyP-type peroxidase family.</text>
</comment>
<dbReference type="RefSeq" id="WP_258421807.1">
    <property type="nucleotide sequence ID" value="NZ_JANSUY010000001.1"/>
</dbReference>
<dbReference type="Proteomes" id="UP001142175">
    <property type="component" value="Unassembled WGS sequence"/>
</dbReference>
<evidence type="ECO:0000256" key="6">
    <source>
        <dbReference type="ARBA" id="ARBA00023004"/>
    </source>
</evidence>
<feature type="domain" description="DyP dimeric alpha+beta barrel" evidence="8">
    <location>
        <begin position="8"/>
        <end position="152"/>
    </location>
</feature>
<keyword evidence="2" id="KW-0575">Peroxidase</keyword>
<accession>A0A9X2P1Y3</accession>
<reference evidence="9" key="1">
    <citation type="submission" date="2022-08" db="EMBL/GenBank/DDBJ databases">
        <authorList>
            <person name="Zhang D."/>
        </authorList>
    </citation>
    <scope>NUCLEOTIDE SEQUENCE</scope>
    <source>
        <strain evidence="9">XJ19-11</strain>
    </source>
</reference>
<evidence type="ECO:0000256" key="4">
    <source>
        <dbReference type="ARBA" id="ARBA00022723"/>
    </source>
</evidence>
<dbReference type="SUPFAM" id="SSF54909">
    <property type="entry name" value="Dimeric alpha+beta barrel"/>
    <property type="match status" value="1"/>
</dbReference>
<evidence type="ECO:0000256" key="1">
    <source>
        <dbReference type="ARBA" id="ARBA00001970"/>
    </source>
</evidence>
<dbReference type="PANTHER" id="PTHR30521:SF4">
    <property type="entry name" value="DEFERROCHELATASE"/>
    <property type="match status" value="1"/>
</dbReference>
<dbReference type="PANTHER" id="PTHR30521">
    <property type="entry name" value="DEFERROCHELATASE/PEROXIDASE"/>
    <property type="match status" value="1"/>
</dbReference>
<gene>
    <name evidence="9" type="ORF">NU887_02650</name>
</gene>
<dbReference type="InterPro" id="IPR006314">
    <property type="entry name" value="Dyp_peroxidase"/>
</dbReference>
<evidence type="ECO:0000313" key="9">
    <source>
        <dbReference type="EMBL" id="MCR9013916.1"/>
    </source>
</evidence>
<organism evidence="9 10">
    <name type="scientific">Aquiflexum gelatinilyticum</name>
    <dbReference type="NCBI Taxonomy" id="2961943"/>
    <lineage>
        <taxon>Bacteria</taxon>
        <taxon>Pseudomonadati</taxon>
        <taxon>Bacteroidota</taxon>
        <taxon>Cytophagia</taxon>
        <taxon>Cytophagales</taxon>
        <taxon>Cyclobacteriaceae</taxon>
        <taxon>Aquiflexum</taxon>
    </lineage>
</organism>
<dbReference type="EMBL" id="JANSUY010000001">
    <property type="protein sequence ID" value="MCR9013916.1"/>
    <property type="molecule type" value="Genomic_DNA"/>
</dbReference>
<dbReference type="InterPro" id="IPR011008">
    <property type="entry name" value="Dimeric_a/b-barrel"/>
</dbReference>
<dbReference type="GO" id="GO:0020037">
    <property type="term" value="F:heme binding"/>
    <property type="evidence" value="ECO:0007669"/>
    <property type="project" value="InterPro"/>
</dbReference>
<dbReference type="GO" id="GO:0005829">
    <property type="term" value="C:cytosol"/>
    <property type="evidence" value="ECO:0007669"/>
    <property type="project" value="TreeGrafter"/>
</dbReference>
<evidence type="ECO:0000256" key="3">
    <source>
        <dbReference type="ARBA" id="ARBA00022617"/>
    </source>
</evidence>
<comment type="caution">
    <text evidence="9">The sequence shown here is derived from an EMBL/GenBank/DDBJ whole genome shotgun (WGS) entry which is preliminary data.</text>
</comment>
<dbReference type="PROSITE" id="PS51404">
    <property type="entry name" value="DYP_PEROXIDASE"/>
    <property type="match status" value="1"/>
</dbReference>
<keyword evidence="6" id="KW-0408">Iron</keyword>
<keyword evidence="4" id="KW-0479">Metal-binding</keyword>
<dbReference type="AlphaFoldDB" id="A0A9X2P1Y3"/>
<name>A0A9X2P1Y3_9BACT</name>
<comment type="cofactor">
    <cofactor evidence="1">
        <name>heme b</name>
        <dbReference type="ChEBI" id="CHEBI:60344"/>
    </cofactor>
</comment>
<evidence type="ECO:0000256" key="7">
    <source>
        <dbReference type="ARBA" id="ARBA00025737"/>
    </source>
</evidence>
<evidence type="ECO:0000259" key="8">
    <source>
        <dbReference type="Pfam" id="PF21105"/>
    </source>
</evidence>
<evidence type="ECO:0000256" key="2">
    <source>
        <dbReference type="ARBA" id="ARBA00022559"/>
    </source>
</evidence>
<sequence length="496" mass="56070">MTKLELEDIQGYIIRGYAHMMYSRFVYIKITNRKAAKKWLAKSWASMTTAVHVHDKSKISSTHLNIAFTHNGLGALGMYEENLNAFSREFRQGMITPHRTRLLGDSGNSDPIMWNWGNENIKTQNPEITDQEDKTIHLCLMIFGNDKGSVDDIEKDKIVCLDYYKELESQFEENGLKELFFIDGVTQPENKEHFGFRDGISQPIIEGSGRVGSKDDVVKAGEFLFGYQNEFGVYPDTPLVVKDQGNLNFLASDAGGSGLKDIGRNGSFLVMRQLEQDVNGFWTFMNEKTKHPDGTINVEESLKLGAKIVGRWQSGAPITLFPDKDPGVISDINDFGYSKFDPDGLKCPFGSHLRRSNPRDSVDDHGVKESLKLSKQHRIIRRARLYGQVFEGSPTNKNPKGEVGLLFACFNADISRQFEFLQYTWGKLPKVKELYNDPDPIIGVKENPEPGEKQNFTIQDCPVNRTISDLPRFITVKGGGYFFFPSISTLRYLATI</sequence>
<dbReference type="GO" id="GO:0004601">
    <property type="term" value="F:peroxidase activity"/>
    <property type="evidence" value="ECO:0007669"/>
    <property type="project" value="UniProtKB-KW"/>
</dbReference>
<keyword evidence="5" id="KW-0560">Oxidoreductase</keyword>